<dbReference type="AlphaFoldDB" id="A0A6I3KVI0"/>
<evidence type="ECO:0008006" key="4">
    <source>
        <dbReference type="Google" id="ProtNLM"/>
    </source>
</evidence>
<comment type="caution">
    <text evidence="2">The sequence shown here is derived from an EMBL/GenBank/DDBJ whole genome shotgun (WGS) entry which is preliminary data.</text>
</comment>
<proteinExistence type="predicted"/>
<dbReference type="RefSeq" id="WP_154786014.1">
    <property type="nucleotide sequence ID" value="NZ_WMBB01000001.1"/>
</dbReference>
<sequence length="141" mass="14134">MIDSKKFAAAALTSGALIAAIGLAAPAAQADISGVDVAPGLSFGSSGSYGTGCSYKVTASAPPDDALIFVDETANDRTTQTLNPHYLATDVDGKATVTWTPAVKGAHRIWVIENHPGATPVTASVTVGTGIQLGPACLVLP</sequence>
<name>A0A6I3KVI0_9NOCA</name>
<evidence type="ECO:0000256" key="1">
    <source>
        <dbReference type="SAM" id="SignalP"/>
    </source>
</evidence>
<evidence type="ECO:0000313" key="2">
    <source>
        <dbReference type="EMBL" id="MTE11509.1"/>
    </source>
</evidence>
<gene>
    <name evidence="2" type="ORF">GLP40_01715</name>
</gene>
<feature type="signal peptide" evidence="1">
    <location>
        <begin position="1"/>
        <end position="30"/>
    </location>
</feature>
<organism evidence="2 3">
    <name type="scientific">Nocardia aurantiaca</name>
    <dbReference type="NCBI Taxonomy" id="2675850"/>
    <lineage>
        <taxon>Bacteria</taxon>
        <taxon>Bacillati</taxon>
        <taxon>Actinomycetota</taxon>
        <taxon>Actinomycetes</taxon>
        <taxon>Mycobacteriales</taxon>
        <taxon>Nocardiaceae</taxon>
        <taxon>Nocardia</taxon>
    </lineage>
</organism>
<reference evidence="2 3" key="1">
    <citation type="submission" date="2019-11" db="EMBL/GenBank/DDBJ databases">
        <title>Nocardia sp. nov. CT2-14 isolated from soil.</title>
        <authorList>
            <person name="Kanchanasin P."/>
            <person name="Tanasupawat S."/>
            <person name="Yuki M."/>
            <person name="Kudo T."/>
        </authorList>
    </citation>
    <scope>NUCLEOTIDE SEQUENCE [LARGE SCALE GENOMIC DNA]</scope>
    <source>
        <strain evidence="2 3">CT2-14</strain>
    </source>
</reference>
<protein>
    <recommendedName>
        <fullName evidence="4">Ig-like domain repeat protein</fullName>
    </recommendedName>
</protein>
<keyword evidence="3" id="KW-1185">Reference proteome</keyword>
<evidence type="ECO:0000313" key="3">
    <source>
        <dbReference type="Proteomes" id="UP000432464"/>
    </source>
</evidence>
<feature type="chain" id="PRO_5026145067" description="Ig-like domain repeat protein" evidence="1">
    <location>
        <begin position="31"/>
        <end position="141"/>
    </location>
</feature>
<keyword evidence="1" id="KW-0732">Signal</keyword>
<dbReference type="EMBL" id="WMBB01000001">
    <property type="protein sequence ID" value="MTE11509.1"/>
    <property type="molecule type" value="Genomic_DNA"/>
</dbReference>
<dbReference type="Proteomes" id="UP000432464">
    <property type="component" value="Unassembled WGS sequence"/>
</dbReference>
<accession>A0A6I3KVI0</accession>